<reference evidence="1 2" key="1">
    <citation type="journal article" date="2016" name="Nat. Commun.">
        <title>Thousands of microbial genomes shed light on interconnected biogeochemical processes in an aquifer system.</title>
        <authorList>
            <person name="Anantharaman K."/>
            <person name="Brown C.T."/>
            <person name="Hug L.A."/>
            <person name="Sharon I."/>
            <person name="Castelle C.J."/>
            <person name="Probst A.J."/>
            <person name="Thomas B.C."/>
            <person name="Singh A."/>
            <person name="Wilkins M.J."/>
            <person name="Karaoz U."/>
            <person name="Brodie E.L."/>
            <person name="Williams K.H."/>
            <person name="Hubbard S.S."/>
            <person name="Banfield J.F."/>
        </authorList>
    </citation>
    <scope>NUCLEOTIDE SEQUENCE [LARGE SCALE GENOMIC DNA]</scope>
</reference>
<gene>
    <name evidence="1" type="ORF">A2438_07875</name>
</gene>
<dbReference type="InterPro" id="IPR036736">
    <property type="entry name" value="ACP-like_sf"/>
</dbReference>
<protein>
    <recommendedName>
        <fullName evidence="3">Carrier domain-containing protein</fullName>
    </recommendedName>
</protein>
<organism evidence="1 2">
    <name type="scientific">candidate division WOR-1 bacterium RIFOXYC2_FULL_46_14</name>
    <dbReference type="NCBI Taxonomy" id="1802587"/>
    <lineage>
        <taxon>Bacteria</taxon>
        <taxon>Bacillati</taxon>
        <taxon>Saganbacteria</taxon>
    </lineage>
</organism>
<evidence type="ECO:0000313" key="2">
    <source>
        <dbReference type="Proteomes" id="UP000179242"/>
    </source>
</evidence>
<sequence>MKKDEFINTIKEALQRDGELTEDMVLAELEEWDSLAALSIIAIFDKYFSIKYKYNDISKLYNIGDLIKLANGKLE</sequence>
<dbReference type="Proteomes" id="UP000179242">
    <property type="component" value="Unassembled WGS sequence"/>
</dbReference>
<comment type="caution">
    <text evidence="1">The sequence shown here is derived from an EMBL/GenBank/DDBJ whole genome shotgun (WGS) entry which is preliminary data.</text>
</comment>
<evidence type="ECO:0008006" key="3">
    <source>
        <dbReference type="Google" id="ProtNLM"/>
    </source>
</evidence>
<evidence type="ECO:0000313" key="1">
    <source>
        <dbReference type="EMBL" id="OGC39463.1"/>
    </source>
</evidence>
<dbReference type="SUPFAM" id="SSF47336">
    <property type="entry name" value="ACP-like"/>
    <property type="match status" value="1"/>
</dbReference>
<dbReference type="AlphaFoldDB" id="A0A1F4U598"/>
<name>A0A1F4U598_UNCSA</name>
<dbReference type="Gene3D" id="1.10.1200.10">
    <property type="entry name" value="ACP-like"/>
    <property type="match status" value="1"/>
</dbReference>
<dbReference type="EMBL" id="MEUJ01000008">
    <property type="protein sequence ID" value="OGC39463.1"/>
    <property type="molecule type" value="Genomic_DNA"/>
</dbReference>
<accession>A0A1F4U598</accession>
<proteinExistence type="predicted"/>